<sequence length="786" mass="87028">MFSSAADAAWNINGKMITLTQDRKLSVPATMAVAPEKIFAVLIGINNYHGQYKNLYGCVKDVEIIDTLLTTTLRVPAGNVHTLTSPHGSTPETLPTKTNVFALIEEVAGRAVASGPGALFFLHYSGHGMRTKTIYHKPENGGLKSEGAYDEGLCTLGEPLMDVELSNVLDGLNELGLTVFVSLDCCHSGGADRDSLYSGSGGGHDALDGHDAAGLESVSIRCPFPDSDSDDEIDSGTEVGRGNDDGRNVIVQESWLYRNRRHNLLAACQPSEFAYETGGRGTMTYHLDKTVTALKDSIIPITYDMLITHLVSKSGIRNNIFPQQPMLLGNRNRLAFGTNTKSALTGVMQGNVTKTEKEVGFTLVTISRGGSHGVEVGDRFALYRPDQFTFGLLNPDEERAAEAIILEVTNMTAAARVPTTSNLANIPKVGWFAVLVQRNHRPVIYVDTVNLSDQAATRLQNSWRELPEDLLRPTADLRLHSDPDIVPEVTCPDTFYVKPSEDGTNLVVHNNNTEIMENVPSLDHNDDSIARTLSLIVQHLSPYQRLTNLAAREDSTNPWNPRYEFEIKRIHDVNRSNSPTLPAKVQYGVVFKNTEPRPTRILNQEEEALTQFITIFNLDPTYGITQIFPDEGADSFEVYPREAIDPKLKLNITVPPQLQAASQQPGFQMHDKIIVLISSKATNFRHYSQPDLHAWLHPEDAREDVFFKKITPKGQNNMPSRQATRAEEEEVQNLRSLDEFKVATWDIITTHEDLYPQVETNTGNHTQHQPPSRVVPVAQPMVEAHA</sequence>
<dbReference type="InterPro" id="IPR050452">
    <property type="entry name" value="Metacaspase"/>
</dbReference>
<dbReference type="Proteomes" id="UP001323617">
    <property type="component" value="Unassembled WGS sequence"/>
</dbReference>
<dbReference type="Pfam" id="PF00656">
    <property type="entry name" value="Peptidase_C14"/>
    <property type="match status" value="1"/>
</dbReference>
<reference evidence="3 4" key="1">
    <citation type="journal article" date="2023" name="bioRxiv">
        <title>High-quality genome assemblies of four members of thePodospora anserinaspecies complex.</title>
        <authorList>
            <person name="Ament-Velasquez S.L."/>
            <person name="Vogan A.A."/>
            <person name="Wallerman O."/>
            <person name="Hartmann F."/>
            <person name="Gautier V."/>
            <person name="Silar P."/>
            <person name="Giraud T."/>
            <person name="Johannesson H."/>
        </authorList>
    </citation>
    <scope>NUCLEOTIDE SEQUENCE [LARGE SCALE GENOMIC DNA]</scope>
    <source>
        <strain evidence="3 4">CBS 124.78</strain>
    </source>
</reference>
<protein>
    <recommendedName>
        <fullName evidence="2">Peptidase C14 caspase domain-containing protein</fullName>
    </recommendedName>
</protein>
<feature type="domain" description="Peptidase C14 caspase" evidence="2">
    <location>
        <begin position="39"/>
        <end position="292"/>
    </location>
</feature>
<dbReference type="InterPro" id="IPR011600">
    <property type="entry name" value="Pept_C14_caspase"/>
</dbReference>
<keyword evidence="4" id="KW-1185">Reference proteome</keyword>
<name>A0ABR0HTT4_9PEZI</name>
<comment type="similarity">
    <text evidence="1">Belongs to the peptidase C14B family.</text>
</comment>
<evidence type="ECO:0000256" key="1">
    <source>
        <dbReference type="ARBA" id="ARBA00009005"/>
    </source>
</evidence>
<dbReference type="PANTHER" id="PTHR48104">
    <property type="entry name" value="METACASPASE-4"/>
    <property type="match status" value="1"/>
</dbReference>
<dbReference type="Gene3D" id="3.40.50.1460">
    <property type="match status" value="1"/>
</dbReference>
<proteinExistence type="inferred from homology"/>
<dbReference type="GeneID" id="87970025"/>
<evidence type="ECO:0000259" key="2">
    <source>
        <dbReference type="Pfam" id="PF00656"/>
    </source>
</evidence>
<evidence type="ECO:0000313" key="3">
    <source>
        <dbReference type="EMBL" id="KAK4671521.1"/>
    </source>
</evidence>
<dbReference type="EMBL" id="JAFFHC010000006">
    <property type="protein sequence ID" value="KAK4671521.1"/>
    <property type="molecule type" value="Genomic_DNA"/>
</dbReference>
<dbReference type="PANTHER" id="PTHR48104:SF30">
    <property type="entry name" value="METACASPASE-1"/>
    <property type="match status" value="1"/>
</dbReference>
<accession>A0ABR0HTT4</accession>
<organism evidence="3 4">
    <name type="scientific">Podospora pseudoanserina</name>
    <dbReference type="NCBI Taxonomy" id="2609844"/>
    <lineage>
        <taxon>Eukaryota</taxon>
        <taxon>Fungi</taxon>
        <taxon>Dikarya</taxon>
        <taxon>Ascomycota</taxon>
        <taxon>Pezizomycotina</taxon>
        <taxon>Sordariomycetes</taxon>
        <taxon>Sordariomycetidae</taxon>
        <taxon>Sordariales</taxon>
        <taxon>Podosporaceae</taxon>
        <taxon>Podospora</taxon>
    </lineage>
</organism>
<evidence type="ECO:0000313" key="4">
    <source>
        <dbReference type="Proteomes" id="UP001323617"/>
    </source>
</evidence>
<gene>
    <name evidence="3" type="ORF">QC764_606600</name>
</gene>
<dbReference type="RefSeq" id="XP_062797817.1">
    <property type="nucleotide sequence ID" value="XM_062949160.1"/>
</dbReference>
<comment type="caution">
    <text evidence="3">The sequence shown here is derived from an EMBL/GenBank/DDBJ whole genome shotgun (WGS) entry which is preliminary data.</text>
</comment>